<feature type="region of interest" description="Disordered" evidence="1">
    <location>
        <begin position="344"/>
        <end position="404"/>
    </location>
</feature>
<name>A0A6C0BUY3_9ZZZZ</name>
<sequence length="444" mass="51701">MNFFDNLKNDISNSIKNKLICFVKTELPTIIEKSWDNIENSSKTDNSNIMSELEKVINDVKKLSSNVSKLQGSYITAICHTDNIKKKLEDDIILIKNSIEAISKNIESEKENIFLEINEKEKEHKKSIDDEADDSQDEQENEITNKTEKSESSESEEEEEEEEKYKVFAYHGEWNKDSLSWDTSTKVEESFADEDEAIKFYDSLDVSKDETGNEFYKYVGKELYLEEEDCDGSPLKSDWFEVEEEEEEKEKEEEEELEYTEEEIAYNKIDDVMFNKKCLNTEMKNKVNLLEEEEEEDGNFTCGSCGTNFDCKIKKTEYKDNIPDDECSFCGTKFDNKWAEQYKSVNENETSLTYNAEEEEAEEEEAEEEEAEEEEAEEEEAEEEEKEEEAEEEEDVEVEEVTIKGQQYYLEGDLKTNGTLYEVIDNDDIGDVVGEIKNGVIKMK</sequence>
<evidence type="ECO:0000256" key="1">
    <source>
        <dbReference type="SAM" id="MobiDB-lite"/>
    </source>
</evidence>
<accession>A0A6C0BUY3</accession>
<feature type="compositionally biased region" description="Acidic residues" evidence="1">
    <location>
        <begin position="240"/>
        <end position="259"/>
    </location>
</feature>
<feature type="region of interest" description="Disordered" evidence="1">
    <location>
        <begin position="123"/>
        <end position="164"/>
    </location>
</feature>
<feature type="compositionally biased region" description="Acidic residues" evidence="1">
    <location>
        <begin position="356"/>
        <end position="400"/>
    </location>
</feature>
<protein>
    <submittedName>
        <fullName evidence="2">Uncharacterized protein</fullName>
    </submittedName>
</protein>
<feature type="region of interest" description="Disordered" evidence="1">
    <location>
        <begin position="229"/>
        <end position="259"/>
    </location>
</feature>
<evidence type="ECO:0000313" key="2">
    <source>
        <dbReference type="EMBL" id="QHS95053.1"/>
    </source>
</evidence>
<feature type="compositionally biased region" description="Acidic residues" evidence="1">
    <location>
        <begin position="153"/>
        <end position="162"/>
    </location>
</feature>
<organism evidence="2">
    <name type="scientific">viral metagenome</name>
    <dbReference type="NCBI Taxonomy" id="1070528"/>
    <lineage>
        <taxon>unclassified sequences</taxon>
        <taxon>metagenomes</taxon>
        <taxon>organismal metagenomes</taxon>
    </lineage>
</organism>
<dbReference type="EMBL" id="MN739238">
    <property type="protein sequence ID" value="QHS95053.1"/>
    <property type="molecule type" value="Genomic_DNA"/>
</dbReference>
<feature type="compositionally biased region" description="Polar residues" evidence="1">
    <location>
        <begin position="344"/>
        <end position="354"/>
    </location>
</feature>
<reference evidence="2" key="1">
    <citation type="journal article" date="2020" name="Nature">
        <title>Giant virus diversity and host interactions through global metagenomics.</title>
        <authorList>
            <person name="Schulz F."/>
            <person name="Roux S."/>
            <person name="Paez-Espino D."/>
            <person name="Jungbluth S."/>
            <person name="Walsh D.A."/>
            <person name="Denef V.J."/>
            <person name="McMahon K.D."/>
            <person name="Konstantinidis K.T."/>
            <person name="Eloe-Fadrosh E.A."/>
            <person name="Kyrpides N.C."/>
            <person name="Woyke T."/>
        </authorList>
    </citation>
    <scope>NUCLEOTIDE SEQUENCE</scope>
    <source>
        <strain evidence="2">GVMAG-M-3300018428-16</strain>
    </source>
</reference>
<feature type="compositionally biased region" description="Acidic residues" evidence="1">
    <location>
        <begin position="130"/>
        <end position="141"/>
    </location>
</feature>
<proteinExistence type="predicted"/>
<feature type="compositionally biased region" description="Basic and acidic residues" evidence="1">
    <location>
        <begin position="143"/>
        <end position="152"/>
    </location>
</feature>
<dbReference type="AlphaFoldDB" id="A0A6C0BUY3"/>